<protein>
    <submittedName>
        <fullName evidence="2">Uncharacterized protein</fullName>
    </submittedName>
</protein>
<organism evidence="2 3">
    <name type="scientific">Saliniramus fredricksonii</name>
    <dbReference type="NCBI Taxonomy" id="1653334"/>
    <lineage>
        <taxon>Bacteria</taxon>
        <taxon>Pseudomonadati</taxon>
        <taxon>Pseudomonadota</taxon>
        <taxon>Alphaproteobacteria</taxon>
        <taxon>Hyphomicrobiales</taxon>
        <taxon>Salinarimonadaceae</taxon>
        <taxon>Saliniramus</taxon>
    </lineage>
</organism>
<reference evidence="2 3" key="1">
    <citation type="submission" date="2015-09" db="EMBL/GenBank/DDBJ databases">
        <title>Identification and resolution of microdiversity through metagenomic sequencing of parallel consortia.</title>
        <authorList>
            <person name="Nelson W.C."/>
            <person name="Romine M.F."/>
            <person name="Lindemann S.R."/>
        </authorList>
    </citation>
    <scope>NUCLEOTIDE SEQUENCE [LARGE SCALE GENOMIC DNA]</scope>
    <source>
        <strain evidence="2">HL-109</strain>
    </source>
</reference>
<sequence>MRPRCKAPRPVHPHVRGEHCCRAGRVAGQRGSSPRAWGTLQHPTPAQRSRRFIPTCVGNTQPTLTVAAFGPVHPHVRGEHCERRGRGLTRGGSSPRAWGTLDESRLRRLGKRFIPTCVGNTITSWSSRTRSSVHPHVRGEHNKCGLFRCVVVGSSPRAWGTRWDRNPSRRFPRFIPTCVGNTPSRKSQERLDGSSPRAWGTHPEMISTTPQHRFIPTCVGNTSCPG</sequence>
<evidence type="ECO:0000313" key="3">
    <source>
        <dbReference type="Proteomes" id="UP000050497"/>
    </source>
</evidence>
<accession>A0A0P7XWN1</accession>
<dbReference type="Proteomes" id="UP000050497">
    <property type="component" value="Unassembled WGS sequence"/>
</dbReference>
<feature type="region of interest" description="Disordered" evidence="1">
    <location>
        <begin position="179"/>
        <end position="204"/>
    </location>
</feature>
<name>A0A0P7XWN1_9HYPH</name>
<dbReference type="PATRIC" id="fig|1653334.4.peg.1440"/>
<dbReference type="EMBL" id="LJSX01000004">
    <property type="protein sequence ID" value="KPQ11918.1"/>
    <property type="molecule type" value="Genomic_DNA"/>
</dbReference>
<evidence type="ECO:0000313" key="2">
    <source>
        <dbReference type="EMBL" id="KPQ11918.1"/>
    </source>
</evidence>
<proteinExistence type="predicted"/>
<comment type="caution">
    <text evidence="2">The sequence shown here is derived from an EMBL/GenBank/DDBJ whole genome shotgun (WGS) entry which is preliminary data.</text>
</comment>
<dbReference type="AlphaFoldDB" id="A0A0P7XWN1"/>
<dbReference type="AntiFam" id="ANF00006">
    <property type="entry name" value="Translation of CRISPR region"/>
</dbReference>
<evidence type="ECO:0000256" key="1">
    <source>
        <dbReference type="SAM" id="MobiDB-lite"/>
    </source>
</evidence>
<dbReference type="AntiFam" id="ANF00057">
    <property type="entry name" value="Translation of E. coli type CRISPR repeat"/>
</dbReference>
<gene>
    <name evidence="2" type="ORF">HLUCCO17_03745</name>
</gene>